<comment type="caution">
    <text evidence="1">The sequence shown here is derived from an EMBL/GenBank/DDBJ whole genome shotgun (WGS) entry which is preliminary data.</text>
</comment>
<protein>
    <submittedName>
        <fullName evidence="1">Uncharacterized protein</fullName>
    </submittedName>
</protein>
<dbReference type="Proteomes" id="UP000298030">
    <property type="component" value="Unassembled WGS sequence"/>
</dbReference>
<evidence type="ECO:0000313" key="2">
    <source>
        <dbReference type="Proteomes" id="UP000298030"/>
    </source>
</evidence>
<gene>
    <name evidence="1" type="ORF">FA13DRAFT_1730134</name>
</gene>
<dbReference type="SUPFAM" id="SSF52540">
    <property type="entry name" value="P-loop containing nucleoside triphosphate hydrolases"/>
    <property type="match status" value="1"/>
</dbReference>
<dbReference type="OrthoDB" id="2130433at2759"/>
<organism evidence="1 2">
    <name type="scientific">Coprinellus micaceus</name>
    <name type="common">Glistening ink-cap mushroom</name>
    <name type="synonym">Coprinus micaceus</name>
    <dbReference type="NCBI Taxonomy" id="71717"/>
    <lineage>
        <taxon>Eukaryota</taxon>
        <taxon>Fungi</taxon>
        <taxon>Dikarya</taxon>
        <taxon>Basidiomycota</taxon>
        <taxon>Agaricomycotina</taxon>
        <taxon>Agaricomycetes</taxon>
        <taxon>Agaricomycetidae</taxon>
        <taxon>Agaricales</taxon>
        <taxon>Agaricineae</taxon>
        <taxon>Psathyrellaceae</taxon>
        <taxon>Coprinellus</taxon>
    </lineage>
</organism>
<dbReference type="AlphaFoldDB" id="A0A4Y7TIQ5"/>
<evidence type="ECO:0000313" key="1">
    <source>
        <dbReference type="EMBL" id="TEB33864.1"/>
    </source>
</evidence>
<dbReference type="Gene3D" id="3.40.50.300">
    <property type="entry name" value="P-loop containing nucleotide triphosphate hydrolases"/>
    <property type="match status" value="1"/>
</dbReference>
<sequence>MGIVGAGRSTFVNALLSKCSSQLDRMEVGDKLDPCTITAKHSIIPSEDLTRILGYEANYRLVLVDTPGFDAGTQTDSDGVLREIMNWSRSRYVRSLNHGLPRTISSEPSSSLSQ</sequence>
<accession>A0A4Y7TIQ5</accession>
<name>A0A4Y7TIQ5_COPMI</name>
<keyword evidence="2" id="KW-1185">Reference proteome</keyword>
<proteinExistence type="predicted"/>
<dbReference type="InterPro" id="IPR027417">
    <property type="entry name" value="P-loop_NTPase"/>
</dbReference>
<reference evidence="1 2" key="1">
    <citation type="journal article" date="2019" name="Nat. Ecol. Evol.">
        <title>Megaphylogeny resolves global patterns of mushroom evolution.</title>
        <authorList>
            <person name="Varga T."/>
            <person name="Krizsan K."/>
            <person name="Foldi C."/>
            <person name="Dima B."/>
            <person name="Sanchez-Garcia M."/>
            <person name="Sanchez-Ramirez S."/>
            <person name="Szollosi G.J."/>
            <person name="Szarkandi J.G."/>
            <person name="Papp V."/>
            <person name="Albert L."/>
            <person name="Andreopoulos W."/>
            <person name="Angelini C."/>
            <person name="Antonin V."/>
            <person name="Barry K.W."/>
            <person name="Bougher N.L."/>
            <person name="Buchanan P."/>
            <person name="Buyck B."/>
            <person name="Bense V."/>
            <person name="Catcheside P."/>
            <person name="Chovatia M."/>
            <person name="Cooper J."/>
            <person name="Damon W."/>
            <person name="Desjardin D."/>
            <person name="Finy P."/>
            <person name="Geml J."/>
            <person name="Haridas S."/>
            <person name="Hughes K."/>
            <person name="Justo A."/>
            <person name="Karasinski D."/>
            <person name="Kautmanova I."/>
            <person name="Kiss B."/>
            <person name="Kocsube S."/>
            <person name="Kotiranta H."/>
            <person name="LaButti K.M."/>
            <person name="Lechner B.E."/>
            <person name="Liimatainen K."/>
            <person name="Lipzen A."/>
            <person name="Lukacs Z."/>
            <person name="Mihaltcheva S."/>
            <person name="Morgado L.N."/>
            <person name="Niskanen T."/>
            <person name="Noordeloos M.E."/>
            <person name="Ohm R.A."/>
            <person name="Ortiz-Santana B."/>
            <person name="Ovrebo C."/>
            <person name="Racz N."/>
            <person name="Riley R."/>
            <person name="Savchenko A."/>
            <person name="Shiryaev A."/>
            <person name="Soop K."/>
            <person name="Spirin V."/>
            <person name="Szebenyi C."/>
            <person name="Tomsovsky M."/>
            <person name="Tulloss R.E."/>
            <person name="Uehling J."/>
            <person name="Grigoriev I.V."/>
            <person name="Vagvolgyi C."/>
            <person name="Papp T."/>
            <person name="Martin F.M."/>
            <person name="Miettinen O."/>
            <person name="Hibbett D.S."/>
            <person name="Nagy L.G."/>
        </authorList>
    </citation>
    <scope>NUCLEOTIDE SEQUENCE [LARGE SCALE GENOMIC DNA]</scope>
    <source>
        <strain evidence="1 2">FP101781</strain>
    </source>
</reference>
<dbReference type="EMBL" id="QPFP01000011">
    <property type="protein sequence ID" value="TEB33864.1"/>
    <property type="molecule type" value="Genomic_DNA"/>
</dbReference>